<keyword evidence="1" id="KW-0812">Transmembrane</keyword>
<accession>A0A0E9TIY2</accession>
<proteinExistence type="predicted"/>
<feature type="transmembrane region" description="Helical" evidence="1">
    <location>
        <begin position="12"/>
        <end position="32"/>
    </location>
</feature>
<dbReference type="EMBL" id="GBXM01055170">
    <property type="protein sequence ID" value="JAH53407.1"/>
    <property type="molecule type" value="Transcribed_RNA"/>
</dbReference>
<reference evidence="2" key="1">
    <citation type="submission" date="2014-11" db="EMBL/GenBank/DDBJ databases">
        <authorList>
            <person name="Amaro Gonzalez C."/>
        </authorList>
    </citation>
    <scope>NUCLEOTIDE SEQUENCE</scope>
</reference>
<dbReference type="AlphaFoldDB" id="A0A0E9TIY2"/>
<name>A0A0E9TIY2_ANGAN</name>
<reference evidence="2" key="2">
    <citation type="journal article" date="2015" name="Fish Shellfish Immunol.">
        <title>Early steps in the European eel (Anguilla anguilla)-Vibrio vulnificus interaction in the gills: Role of the RtxA13 toxin.</title>
        <authorList>
            <person name="Callol A."/>
            <person name="Pajuelo D."/>
            <person name="Ebbesson L."/>
            <person name="Teles M."/>
            <person name="MacKenzie S."/>
            <person name="Amaro C."/>
        </authorList>
    </citation>
    <scope>NUCLEOTIDE SEQUENCE</scope>
</reference>
<evidence type="ECO:0000313" key="2">
    <source>
        <dbReference type="EMBL" id="JAH53407.1"/>
    </source>
</evidence>
<dbReference type="EMBL" id="GBXM01046789">
    <property type="protein sequence ID" value="JAH61788.1"/>
    <property type="molecule type" value="Transcribed_RNA"/>
</dbReference>
<organism evidence="2">
    <name type="scientific">Anguilla anguilla</name>
    <name type="common">European freshwater eel</name>
    <name type="synonym">Muraena anguilla</name>
    <dbReference type="NCBI Taxonomy" id="7936"/>
    <lineage>
        <taxon>Eukaryota</taxon>
        <taxon>Metazoa</taxon>
        <taxon>Chordata</taxon>
        <taxon>Craniata</taxon>
        <taxon>Vertebrata</taxon>
        <taxon>Euteleostomi</taxon>
        <taxon>Actinopterygii</taxon>
        <taxon>Neopterygii</taxon>
        <taxon>Teleostei</taxon>
        <taxon>Anguilliformes</taxon>
        <taxon>Anguillidae</taxon>
        <taxon>Anguilla</taxon>
    </lineage>
</organism>
<keyword evidence="1" id="KW-1133">Transmembrane helix</keyword>
<protein>
    <submittedName>
        <fullName evidence="2">Uncharacterized protein</fullName>
    </submittedName>
</protein>
<evidence type="ECO:0000256" key="1">
    <source>
        <dbReference type="SAM" id="Phobius"/>
    </source>
</evidence>
<keyword evidence="1" id="KW-0472">Membrane</keyword>
<sequence>MCNVNFLSKHPYSLRLAAYSFYVCSLCIIHSIQLNIASAP</sequence>